<dbReference type="SUPFAM" id="SSF48452">
    <property type="entry name" value="TPR-like"/>
    <property type="match status" value="1"/>
</dbReference>
<dbReference type="STRING" id="36166.T1GL39"/>
<dbReference type="CDD" id="cd15832">
    <property type="entry name" value="SNAP"/>
    <property type="match status" value="1"/>
</dbReference>
<dbReference type="PANTHER" id="PTHR13768:SF8">
    <property type="entry name" value="ALPHA-SOLUBLE NSF ATTACHMENT PROTEIN"/>
    <property type="match status" value="1"/>
</dbReference>
<reference evidence="6" key="1">
    <citation type="submission" date="2013-02" db="EMBL/GenBank/DDBJ databases">
        <authorList>
            <person name="Hughes D."/>
        </authorList>
    </citation>
    <scope>NUCLEOTIDE SEQUENCE</scope>
    <source>
        <strain>Durham</strain>
        <strain evidence="6">NC isolate 2 -- Noor lab</strain>
    </source>
</reference>
<dbReference type="GO" id="GO:0005774">
    <property type="term" value="C:vacuolar membrane"/>
    <property type="evidence" value="ECO:0007669"/>
    <property type="project" value="TreeGrafter"/>
</dbReference>
<dbReference type="Pfam" id="PF14938">
    <property type="entry name" value="SNAP"/>
    <property type="match status" value="1"/>
</dbReference>
<dbReference type="InterPro" id="IPR011990">
    <property type="entry name" value="TPR-like_helical_dom_sf"/>
</dbReference>
<dbReference type="PRINTS" id="PR00448">
    <property type="entry name" value="NSFATTACHMNT"/>
</dbReference>
<accession>T1GL39</accession>
<dbReference type="GO" id="GO:0019905">
    <property type="term" value="F:syntaxin binding"/>
    <property type="evidence" value="ECO:0007669"/>
    <property type="project" value="TreeGrafter"/>
</dbReference>
<reference evidence="5" key="2">
    <citation type="submission" date="2015-06" db="UniProtKB">
        <authorList>
            <consortium name="EnsemblMetazoa"/>
        </authorList>
    </citation>
    <scope>IDENTIFICATION</scope>
</reference>
<sequence length="174" mass="19171">MGDNEQKAMALMAEAEKKLTGNKGFLGSLFGGSNRVEDAIECYHRAANMFKMAKNWGKAGQAFCEAATLHARAGSKHDAATMYVDASNCFKKADIDEAASCLLKAIDIYTDMGRFNMAAKHHQSIAEMYESDPNGLGEESISSANKCMLKVAQYAAQLEDYEKAIQIYEQVWIF</sequence>
<dbReference type="Gene3D" id="1.25.40.10">
    <property type="entry name" value="Tetratricopeptide repeat domain"/>
    <property type="match status" value="1"/>
</dbReference>
<evidence type="ECO:0000313" key="6">
    <source>
        <dbReference type="Proteomes" id="UP000015102"/>
    </source>
</evidence>
<dbReference type="Proteomes" id="UP000015102">
    <property type="component" value="Unassembled WGS sequence"/>
</dbReference>
<proteinExistence type="inferred from homology"/>
<organism evidence="5 6">
    <name type="scientific">Megaselia scalaris</name>
    <name type="common">Humpbacked fly</name>
    <name type="synonym">Phora scalaris</name>
    <dbReference type="NCBI Taxonomy" id="36166"/>
    <lineage>
        <taxon>Eukaryota</taxon>
        <taxon>Metazoa</taxon>
        <taxon>Ecdysozoa</taxon>
        <taxon>Arthropoda</taxon>
        <taxon>Hexapoda</taxon>
        <taxon>Insecta</taxon>
        <taxon>Pterygota</taxon>
        <taxon>Neoptera</taxon>
        <taxon>Endopterygota</taxon>
        <taxon>Diptera</taxon>
        <taxon>Brachycera</taxon>
        <taxon>Muscomorpha</taxon>
        <taxon>Platypezoidea</taxon>
        <taxon>Phoridae</taxon>
        <taxon>Megaseliini</taxon>
        <taxon>Megaselia</taxon>
    </lineage>
</organism>
<dbReference type="EnsemblMetazoa" id="MESCA004227-RA">
    <property type="protein sequence ID" value="MESCA004227-PA"/>
    <property type="gene ID" value="MESCA004227"/>
</dbReference>
<evidence type="ECO:0000256" key="2">
    <source>
        <dbReference type="ARBA" id="ARBA00022448"/>
    </source>
</evidence>
<dbReference type="GO" id="GO:0006886">
    <property type="term" value="P:intracellular protein transport"/>
    <property type="evidence" value="ECO:0007669"/>
    <property type="project" value="UniProtKB-UniRule"/>
</dbReference>
<evidence type="ECO:0000313" key="5">
    <source>
        <dbReference type="EnsemblMetazoa" id="MESCA004227-PA"/>
    </source>
</evidence>
<dbReference type="HOGENOM" id="CLU_046329_2_0_1"/>
<comment type="subcellular location">
    <subcellularLocation>
        <location evidence="4">Membrane</location>
        <topology evidence="4">Peripheral membrane protein</topology>
    </subcellularLocation>
</comment>
<dbReference type="GO" id="GO:0035494">
    <property type="term" value="P:SNARE complex disassembly"/>
    <property type="evidence" value="ECO:0007669"/>
    <property type="project" value="TreeGrafter"/>
</dbReference>
<keyword evidence="4" id="KW-0472">Membrane</keyword>
<dbReference type="GO" id="GO:0031201">
    <property type="term" value="C:SNARE complex"/>
    <property type="evidence" value="ECO:0007669"/>
    <property type="project" value="TreeGrafter"/>
</dbReference>
<name>T1GL39_MEGSC</name>
<evidence type="ECO:0000256" key="1">
    <source>
        <dbReference type="ARBA" id="ARBA00010050"/>
    </source>
</evidence>
<comment type="function">
    <text evidence="4">Required for vesicular transport between the endoplasmic reticulum and the Golgi apparatus.</text>
</comment>
<evidence type="ECO:0000256" key="4">
    <source>
        <dbReference type="RuleBase" id="RU367013"/>
    </source>
</evidence>
<keyword evidence="2 4" id="KW-0813">Transport</keyword>
<dbReference type="GO" id="GO:0005483">
    <property type="term" value="F:soluble NSF attachment protein activity"/>
    <property type="evidence" value="ECO:0007669"/>
    <property type="project" value="TreeGrafter"/>
</dbReference>
<dbReference type="OMA" id="WSVKEYL"/>
<evidence type="ECO:0000256" key="3">
    <source>
        <dbReference type="ARBA" id="ARBA00022927"/>
    </source>
</evidence>
<dbReference type="EMBL" id="CAQQ02129117">
    <property type="status" value="NOT_ANNOTATED_CDS"/>
    <property type="molecule type" value="Genomic_DNA"/>
</dbReference>
<keyword evidence="3 4" id="KW-0653">Protein transport</keyword>
<keyword evidence="6" id="KW-1185">Reference proteome</keyword>
<dbReference type="PANTHER" id="PTHR13768">
    <property type="entry name" value="SOLUBLE NSF ATTACHMENT PROTEIN SNAP"/>
    <property type="match status" value="1"/>
</dbReference>
<keyword evidence="4" id="KW-0931">ER-Golgi transport</keyword>
<comment type="similarity">
    <text evidence="1 4">Belongs to the SNAP family.</text>
</comment>
<dbReference type="AlphaFoldDB" id="T1GL39"/>
<protein>
    <submittedName>
        <fullName evidence="5">Uncharacterized protein</fullName>
    </submittedName>
</protein>
<dbReference type="InterPro" id="IPR000744">
    <property type="entry name" value="NSF_attach"/>
</dbReference>